<dbReference type="GeneTree" id="ENSGT00940000163674"/>
<dbReference type="Pfam" id="PF00656">
    <property type="entry name" value="Peptidase_C14"/>
    <property type="match status" value="1"/>
</dbReference>
<name>A0A8C5LG17_JACJA</name>
<proteinExistence type="predicted"/>
<evidence type="ECO:0000313" key="2">
    <source>
        <dbReference type="Ensembl" id="ENSJJAP00000024168.1"/>
    </source>
</evidence>
<dbReference type="GO" id="GO:0006508">
    <property type="term" value="P:proteolysis"/>
    <property type="evidence" value="ECO:0007669"/>
    <property type="project" value="InterPro"/>
</dbReference>
<evidence type="ECO:0000313" key="3">
    <source>
        <dbReference type="Proteomes" id="UP000694385"/>
    </source>
</evidence>
<dbReference type="Proteomes" id="UP000694385">
    <property type="component" value="Unassembled WGS sequence"/>
</dbReference>
<dbReference type="Ensembl" id="ENSJJAT00000030749.1">
    <property type="protein sequence ID" value="ENSJJAP00000024168.1"/>
    <property type="gene ID" value="ENSJJAG00000023716.1"/>
</dbReference>
<dbReference type="PROSITE" id="PS50208">
    <property type="entry name" value="CASPASE_P20"/>
    <property type="match status" value="1"/>
</dbReference>
<dbReference type="Gene3D" id="3.40.50.1460">
    <property type="match status" value="1"/>
</dbReference>
<reference evidence="2" key="2">
    <citation type="submission" date="2025-09" db="UniProtKB">
        <authorList>
            <consortium name="Ensembl"/>
        </authorList>
    </citation>
    <scope>IDENTIFICATION</scope>
</reference>
<dbReference type="OMA" id="ELSCCQA"/>
<dbReference type="GO" id="GO:0004197">
    <property type="term" value="F:cysteine-type endopeptidase activity"/>
    <property type="evidence" value="ECO:0007669"/>
    <property type="project" value="InterPro"/>
</dbReference>
<dbReference type="PANTHER" id="PTHR22576:SF41">
    <property type="entry name" value="CASPASE 14, APOPTOSIS-RELATED CYSTEINE PEPTIDASE"/>
    <property type="match status" value="1"/>
</dbReference>
<accession>A0A8C5LG17</accession>
<sequence length="175" mass="19337">MAHGGPRGQLLGADGGEVQPEMLMQELSCCRALRGRPKIFLLQACRGGNRDPGVGPRALPWYRRWLGAPPAIPTRADVLQVYADAQGGSFLLLDRGLSRTVVGIVCVAYRDEKGSDFIQTLVEVLRANPGGDLLELLTKVNRRLCELDILGPDCDERRKTCLEIRSSLRCRLRLQ</sequence>
<dbReference type="InterPro" id="IPR011600">
    <property type="entry name" value="Pept_C14_caspase"/>
</dbReference>
<dbReference type="PANTHER" id="PTHR22576">
    <property type="entry name" value="MUCOSA ASSOCIATED LYMPHOID TISSUE LYMPHOMA TRANSLOCATION PROTEIN 1/PARACASPASE"/>
    <property type="match status" value="1"/>
</dbReference>
<keyword evidence="3" id="KW-1185">Reference proteome</keyword>
<dbReference type="SUPFAM" id="SSF52129">
    <property type="entry name" value="Caspase-like"/>
    <property type="match status" value="1"/>
</dbReference>
<reference evidence="2" key="1">
    <citation type="submission" date="2025-08" db="UniProtKB">
        <authorList>
            <consortium name="Ensembl"/>
        </authorList>
    </citation>
    <scope>IDENTIFICATION</scope>
</reference>
<dbReference type="AlphaFoldDB" id="A0A8C5LG17"/>
<dbReference type="InterPro" id="IPR001309">
    <property type="entry name" value="Pept_C14_p20"/>
</dbReference>
<feature type="domain" description="Caspase family p20" evidence="1">
    <location>
        <begin position="1"/>
        <end position="49"/>
    </location>
</feature>
<evidence type="ECO:0000259" key="1">
    <source>
        <dbReference type="PROSITE" id="PS50208"/>
    </source>
</evidence>
<organism evidence="2 3">
    <name type="scientific">Jaculus jaculus</name>
    <name type="common">Lesser Egyptian jerboa</name>
    <dbReference type="NCBI Taxonomy" id="51337"/>
    <lineage>
        <taxon>Eukaryota</taxon>
        <taxon>Metazoa</taxon>
        <taxon>Chordata</taxon>
        <taxon>Craniata</taxon>
        <taxon>Vertebrata</taxon>
        <taxon>Euteleostomi</taxon>
        <taxon>Mammalia</taxon>
        <taxon>Eutheria</taxon>
        <taxon>Euarchontoglires</taxon>
        <taxon>Glires</taxon>
        <taxon>Rodentia</taxon>
        <taxon>Myomorpha</taxon>
        <taxon>Dipodoidea</taxon>
        <taxon>Dipodidae</taxon>
        <taxon>Dipodinae</taxon>
        <taxon>Jaculus</taxon>
    </lineage>
</organism>
<protein>
    <submittedName>
        <fullName evidence="2">Caspase 16, apoptosis-related cysteine peptidase</fullName>
    </submittedName>
</protein>
<dbReference type="InterPro" id="IPR029030">
    <property type="entry name" value="Caspase-like_dom_sf"/>
</dbReference>
<dbReference type="InterPro" id="IPR052039">
    <property type="entry name" value="Caspase-related_regulators"/>
</dbReference>